<comment type="caution">
    <text evidence="1">The sequence shown here is derived from an EMBL/GenBank/DDBJ whole genome shotgun (WGS) entry which is preliminary data.</text>
</comment>
<evidence type="ECO:0000313" key="2">
    <source>
        <dbReference type="Proteomes" id="UP000032668"/>
    </source>
</evidence>
<sequence>MTALSPDLDFSATARMVRYQDRGLEPAMADMGAERTLGSFLLSPPIRSTRSATMSVAFGACPHAGRTTGKGAR</sequence>
<name>A0A0D6PF73_9PROT</name>
<dbReference type="EMBL" id="BANC01000021">
    <property type="protein sequence ID" value="GAN79509.1"/>
    <property type="molecule type" value="Genomic_DNA"/>
</dbReference>
<protein>
    <submittedName>
        <fullName evidence="1">Uncharacterized protein</fullName>
    </submittedName>
</protein>
<reference evidence="1 2" key="1">
    <citation type="submission" date="2012-11" db="EMBL/GenBank/DDBJ databases">
        <title>Whole genome sequence of Acidocella aminolytica 101 = DSM 11237.</title>
        <authorList>
            <person name="Azuma Y."/>
            <person name="Higashiura N."/>
            <person name="Hirakawa H."/>
            <person name="Matsushita K."/>
        </authorList>
    </citation>
    <scope>NUCLEOTIDE SEQUENCE [LARGE SCALE GENOMIC DNA]</scope>
    <source>
        <strain evidence="2">101 / DSM 11237</strain>
    </source>
</reference>
<dbReference type="Proteomes" id="UP000032668">
    <property type="component" value="Unassembled WGS sequence"/>
</dbReference>
<proteinExistence type="predicted"/>
<dbReference type="AlphaFoldDB" id="A0A0D6PF73"/>
<evidence type="ECO:0000313" key="1">
    <source>
        <dbReference type="EMBL" id="GAN79509.1"/>
    </source>
</evidence>
<gene>
    <name evidence="1" type="ORF">Aam_021_097</name>
</gene>
<accession>A0A0D6PF73</accession>
<organism evidence="1 2">
    <name type="scientific">Acidocella aminolytica 101 = DSM 11237</name>
    <dbReference type="NCBI Taxonomy" id="1120923"/>
    <lineage>
        <taxon>Bacteria</taxon>
        <taxon>Pseudomonadati</taxon>
        <taxon>Pseudomonadota</taxon>
        <taxon>Alphaproteobacteria</taxon>
        <taxon>Acetobacterales</taxon>
        <taxon>Acidocellaceae</taxon>
        <taxon>Acidocella</taxon>
    </lineage>
</organism>
<keyword evidence="2" id="KW-1185">Reference proteome</keyword>